<dbReference type="AlphaFoldDB" id="A0AAD1UIK6"/>
<dbReference type="InterPro" id="IPR000073">
    <property type="entry name" value="AB_hydrolase_1"/>
</dbReference>
<evidence type="ECO:0000313" key="10">
    <source>
        <dbReference type="Proteomes" id="UP001295684"/>
    </source>
</evidence>
<dbReference type="InterPro" id="IPR029058">
    <property type="entry name" value="AB_hydrolase_fold"/>
</dbReference>
<dbReference type="PIRSF" id="PIRSF022950">
    <property type="entry name" value="PPase_methylesterase_euk"/>
    <property type="match status" value="1"/>
</dbReference>
<feature type="domain" description="AB hydrolase-1" evidence="8">
    <location>
        <begin position="140"/>
        <end position="389"/>
    </location>
</feature>
<keyword evidence="2 5" id="KW-0719">Serine esterase</keyword>
<feature type="active site" evidence="6">
    <location>
        <position position="216"/>
    </location>
</feature>
<evidence type="ECO:0000313" key="9">
    <source>
        <dbReference type="EMBL" id="CAI2370116.1"/>
    </source>
</evidence>
<feature type="active site" evidence="6">
    <location>
        <position position="252"/>
    </location>
</feature>
<evidence type="ECO:0000256" key="4">
    <source>
        <dbReference type="ARBA" id="ARBA00049203"/>
    </source>
</evidence>
<organism evidence="9 10">
    <name type="scientific">Euplotes crassus</name>
    <dbReference type="NCBI Taxonomy" id="5936"/>
    <lineage>
        <taxon>Eukaryota</taxon>
        <taxon>Sar</taxon>
        <taxon>Alveolata</taxon>
        <taxon>Ciliophora</taxon>
        <taxon>Intramacronucleata</taxon>
        <taxon>Spirotrichea</taxon>
        <taxon>Hypotrichia</taxon>
        <taxon>Euplotida</taxon>
        <taxon>Euplotidae</taxon>
        <taxon>Moneuplotes</taxon>
    </lineage>
</organism>
<dbReference type="EMBL" id="CAMPGE010011281">
    <property type="protein sequence ID" value="CAI2370116.1"/>
    <property type="molecule type" value="Genomic_DNA"/>
</dbReference>
<reference evidence="9" key="1">
    <citation type="submission" date="2023-07" db="EMBL/GenBank/DDBJ databases">
        <authorList>
            <consortium name="AG Swart"/>
            <person name="Singh M."/>
            <person name="Singh A."/>
            <person name="Seah K."/>
            <person name="Emmerich C."/>
        </authorList>
    </citation>
    <scope>NUCLEOTIDE SEQUENCE</scope>
    <source>
        <strain evidence="9">DP1</strain>
    </source>
</reference>
<feature type="active site" evidence="6">
    <location>
        <position position="377"/>
    </location>
</feature>
<dbReference type="SUPFAM" id="SSF53474">
    <property type="entry name" value="alpha/beta-Hydrolases"/>
    <property type="match status" value="1"/>
</dbReference>
<dbReference type="Pfam" id="PF12697">
    <property type="entry name" value="Abhydrolase_6"/>
    <property type="match status" value="1"/>
</dbReference>
<evidence type="ECO:0000256" key="6">
    <source>
        <dbReference type="PIRSR" id="PIRSR022950-1"/>
    </source>
</evidence>
<keyword evidence="10" id="KW-1185">Reference proteome</keyword>
<dbReference type="Proteomes" id="UP001295684">
    <property type="component" value="Unassembled WGS sequence"/>
</dbReference>
<evidence type="ECO:0000256" key="3">
    <source>
        <dbReference type="ARBA" id="ARBA00022801"/>
    </source>
</evidence>
<sequence length="422" mass="47282">MEESSNFLKEIEEVNKAKAKPKMYKESSFKGSSKKMSSIPEQLVVSDSDDSEEEKDVMMESSDKIGEMPMPQAMFAQPPKFSGRVKASIPVPDFPEGAKPKVRKVGRNYDPISWEEVFDHREMIDDTIPIYFSGEDGPLIFCIHGAGHSALSFGPLARECKDFARVVSFDLRGHGGHFIEDENNMPIEILLQEAKFVLKYVIEKFEDASIIICGHSLGGALAAKLAYSIVHPEDEEEPEFDPKHITGLFVIDVAEGSAIGALPFMEQIVESRPSEFDSVTDAIKWGILSGQVKNLPSAKITMPDLVVERDGKYTWRTDLLASKDYWKEWFTGMNKCFLETKVPKTLVIASNDRMDTELTIAQMGGKFKLASMLDVGHTIQEDAPTELAAQFRDFINTFKIKAKFNERRVIIGANGREIVIDH</sequence>
<evidence type="ECO:0000256" key="7">
    <source>
        <dbReference type="SAM" id="MobiDB-lite"/>
    </source>
</evidence>
<comment type="similarity">
    <text evidence="1 5">Belongs to the AB hydrolase superfamily.</text>
</comment>
<dbReference type="GO" id="GO:0051723">
    <property type="term" value="F:protein methylesterase activity"/>
    <property type="evidence" value="ECO:0007669"/>
    <property type="project" value="UniProtKB-EC"/>
</dbReference>
<comment type="function">
    <text evidence="5">Demethylates proteins that have been reversibly carboxymethylated.</text>
</comment>
<name>A0AAD1UIK6_EUPCR</name>
<dbReference type="InterPro" id="IPR016812">
    <property type="entry name" value="PPase_methylesterase_euk"/>
</dbReference>
<dbReference type="EC" id="3.1.1.-" evidence="5"/>
<gene>
    <name evidence="9" type="ORF">ECRASSUSDP1_LOCUS11424</name>
</gene>
<proteinExistence type="inferred from homology"/>
<evidence type="ECO:0000259" key="8">
    <source>
        <dbReference type="Pfam" id="PF12697"/>
    </source>
</evidence>
<dbReference type="PANTHER" id="PTHR14189">
    <property type="entry name" value="PROTEIN PHOSPHATASE METHYLESTERASE-1 RELATED"/>
    <property type="match status" value="1"/>
</dbReference>
<evidence type="ECO:0000256" key="2">
    <source>
        <dbReference type="ARBA" id="ARBA00022487"/>
    </source>
</evidence>
<feature type="compositionally biased region" description="Low complexity" evidence="7">
    <location>
        <begin position="29"/>
        <end position="38"/>
    </location>
</feature>
<dbReference type="Gene3D" id="3.40.50.1820">
    <property type="entry name" value="alpha/beta hydrolase"/>
    <property type="match status" value="1"/>
</dbReference>
<accession>A0AAD1UIK6</accession>
<protein>
    <recommendedName>
        <fullName evidence="5">Protein phosphatase methylesterase 1</fullName>
        <shortName evidence="5">PME-1</shortName>
        <ecNumber evidence="5">3.1.1.-</ecNumber>
    </recommendedName>
</protein>
<comment type="caution">
    <text evidence="9">The sequence shown here is derived from an EMBL/GenBank/DDBJ whole genome shotgun (WGS) entry which is preliminary data.</text>
</comment>
<evidence type="ECO:0000256" key="5">
    <source>
        <dbReference type="PIRNR" id="PIRNR022950"/>
    </source>
</evidence>
<comment type="catalytic activity">
    <reaction evidence="4">
        <text>[phosphatase 2A protein]-C-terminal L-leucine methyl ester + H2O = [phosphatase 2A protein]-C-terminal L-leucine + methanol + H(+)</text>
        <dbReference type="Rhea" id="RHEA:48548"/>
        <dbReference type="Rhea" id="RHEA-COMP:12134"/>
        <dbReference type="Rhea" id="RHEA-COMP:12135"/>
        <dbReference type="ChEBI" id="CHEBI:15377"/>
        <dbReference type="ChEBI" id="CHEBI:15378"/>
        <dbReference type="ChEBI" id="CHEBI:17790"/>
        <dbReference type="ChEBI" id="CHEBI:90516"/>
        <dbReference type="ChEBI" id="CHEBI:90517"/>
        <dbReference type="EC" id="3.1.1.89"/>
    </reaction>
</comment>
<keyword evidence="3 5" id="KW-0378">Hydrolase</keyword>
<feature type="region of interest" description="Disordered" evidence="7">
    <location>
        <begin position="17"/>
        <end position="60"/>
    </location>
</feature>
<evidence type="ECO:0000256" key="1">
    <source>
        <dbReference type="ARBA" id="ARBA00008645"/>
    </source>
</evidence>
<dbReference type="PANTHER" id="PTHR14189:SF0">
    <property type="entry name" value="PROTEIN PHOSPHATASE METHYLESTERASE 1"/>
    <property type="match status" value="1"/>
</dbReference>